<feature type="domain" description="Xylose isomerase-like TIM barrel" evidence="1">
    <location>
        <begin position="23"/>
        <end position="161"/>
    </location>
</feature>
<name>A0A0J9BNG3_9FIRM</name>
<reference evidence="2 3" key="1">
    <citation type="submission" date="2011-04" db="EMBL/GenBank/DDBJ databases">
        <title>The Genome Sequence of Clostridium citroniae WAL-19142.</title>
        <authorList>
            <consortium name="The Broad Institute Genome Sequencing Platform"/>
            <person name="Earl A."/>
            <person name="Ward D."/>
            <person name="Feldgarden M."/>
            <person name="Gevers D."/>
            <person name="Warren Y.A."/>
            <person name="Tyrrell K.L."/>
            <person name="Citron D.M."/>
            <person name="Goldstein E.J."/>
            <person name="Daigneault M."/>
            <person name="Allen-Vercoe E."/>
            <person name="Young S.K."/>
            <person name="Zeng Q."/>
            <person name="Gargeya S."/>
            <person name="Fitzgerald M."/>
            <person name="Haas B."/>
            <person name="Abouelleil A."/>
            <person name="Alvarado L."/>
            <person name="Arachchi H.M."/>
            <person name="Berlin A."/>
            <person name="Brown A."/>
            <person name="Chapman S.B."/>
            <person name="Chen Z."/>
            <person name="Dunbar C."/>
            <person name="Freedman E."/>
            <person name="Gearin G."/>
            <person name="Gellesch M."/>
            <person name="Goldberg J."/>
            <person name="Griggs A."/>
            <person name="Gujja S."/>
            <person name="Heilman E.R."/>
            <person name="Heiman D."/>
            <person name="Howarth C."/>
            <person name="Larson L."/>
            <person name="Lui A."/>
            <person name="MacDonald P.J."/>
            <person name="Mehta T."/>
            <person name="Montmayeur A."/>
            <person name="Murphy C."/>
            <person name="Neiman D."/>
            <person name="Pearson M."/>
            <person name="Priest M."/>
            <person name="Roberts A."/>
            <person name="Saif S."/>
            <person name="Shea T."/>
            <person name="Shenoy N."/>
            <person name="Sisk P."/>
            <person name="Stolte C."/>
            <person name="Sykes S."/>
            <person name="White J."/>
            <person name="Yandava C."/>
            <person name="Wortman J."/>
            <person name="Nusbaum C."/>
            <person name="Birren B."/>
        </authorList>
    </citation>
    <scope>NUCLEOTIDE SEQUENCE [LARGE SCALE GENOMIC DNA]</scope>
    <source>
        <strain evidence="2 3">WAL-19142</strain>
    </source>
</reference>
<dbReference type="InterPro" id="IPR036237">
    <property type="entry name" value="Xyl_isomerase-like_sf"/>
</dbReference>
<gene>
    <name evidence="2" type="ORF">HMPREF9470_04702</name>
</gene>
<dbReference type="GeneID" id="93164354"/>
<evidence type="ECO:0000259" key="1">
    <source>
        <dbReference type="Pfam" id="PF01261"/>
    </source>
</evidence>
<accession>A0A0J9BNG3</accession>
<dbReference type="PATRIC" id="fig|742734.4.peg.5036"/>
<dbReference type="RefSeq" id="WP_048930844.1">
    <property type="nucleotide sequence ID" value="NZ_KQ235883.1"/>
</dbReference>
<organism evidence="2 3">
    <name type="scientific">[Clostridium] citroniae WAL-19142</name>
    <dbReference type="NCBI Taxonomy" id="742734"/>
    <lineage>
        <taxon>Bacteria</taxon>
        <taxon>Bacillati</taxon>
        <taxon>Bacillota</taxon>
        <taxon>Clostridia</taxon>
        <taxon>Lachnospirales</taxon>
        <taxon>Lachnospiraceae</taxon>
        <taxon>Enterocloster</taxon>
    </lineage>
</organism>
<evidence type="ECO:0000313" key="3">
    <source>
        <dbReference type="Proteomes" id="UP000037392"/>
    </source>
</evidence>
<dbReference type="SUPFAM" id="SSF51658">
    <property type="entry name" value="Xylose isomerase-like"/>
    <property type="match status" value="1"/>
</dbReference>
<comment type="caution">
    <text evidence="2">The sequence shown here is derived from an EMBL/GenBank/DDBJ whole genome shotgun (WGS) entry which is preliminary data.</text>
</comment>
<dbReference type="OrthoDB" id="9815124at2"/>
<sequence>MIIPGMVSATFRNKPAEDILGICREAKLKAVEWSENAHVQPGDKEGAADLYERTVNAGLRVAAYGSYYRLGRNEEPDKALRASLDSAKALHSPLIRIWAGEEASDRMTEEKRRTLTREASRAGKIAAEYGIKAAFEWHKNTLTDTNESAMKLLCEASQDNLYCLWQPTVALSMEQRTEGLDLLRQNKRLLNLHIYYWLDGVRRPLAEGEREWMQYLEHVDPVEERFGLLEFVMGNTEQQFLEDAAVLCRWLGR</sequence>
<dbReference type="EMBL" id="ADLK01000036">
    <property type="protein sequence ID" value="KMW14672.1"/>
    <property type="molecule type" value="Genomic_DNA"/>
</dbReference>
<proteinExistence type="predicted"/>
<dbReference type="AlphaFoldDB" id="A0A0J9BNG3"/>
<protein>
    <recommendedName>
        <fullName evidence="1">Xylose isomerase-like TIM barrel domain-containing protein</fullName>
    </recommendedName>
</protein>
<dbReference type="Pfam" id="PF01261">
    <property type="entry name" value="AP_endonuc_2"/>
    <property type="match status" value="1"/>
</dbReference>
<dbReference type="Proteomes" id="UP000037392">
    <property type="component" value="Unassembled WGS sequence"/>
</dbReference>
<dbReference type="PANTHER" id="PTHR12110:SF41">
    <property type="entry name" value="INOSOSE DEHYDRATASE"/>
    <property type="match status" value="1"/>
</dbReference>
<evidence type="ECO:0000313" key="2">
    <source>
        <dbReference type="EMBL" id="KMW14672.1"/>
    </source>
</evidence>
<dbReference type="InterPro" id="IPR013022">
    <property type="entry name" value="Xyl_isomerase-like_TIM-brl"/>
</dbReference>
<dbReference type="PANTHER" id="PTHR12110">
    <property type="entry name" value="HYDROXYPYRUVATE ISOMERASE"/>
    <property type="match status" value="1"/>
</dbReference>
<dbReference type="Gene3D" id="3.20.20.150">
    <property type="entry name" value="Divalent-metal-dependent TIM barrel enzymes"/>
    <property type="match status" value="1"/>
</dbReference>
<dbReference type="InterPro" id="IPR050312">
    <property type="entry name" value="IolE/XylAMocC-like"/>
</dbReference>